<protein>
    <recommendedName>
        <fullName evidence="1">Glycosyl transferase family 1 domain-containing protein</fullName>
    </recommendedName>
</protein>
<dbReference type="Gene3D" id="3.40.50.2000">
    <property type="entry name" value="Glycogen Phosphorylase B"/>
    <property type="match status" value="2"/>
</dbReference>
<evidence type="ECO:0000313" key="2">
    <source>
        <dbReference type="EMBL" id="GHH16816.1"/>
    </source>
</evidence>
<dbReference type="PANTHER" id="PTHR12526">
    <property type="entry name" value="GLYCOSYLTRANSFERASE"/>
    <property type="match status" value="1"/>
</dbReference>
<dbReference type="SUPFAM" id="SSF53756">
    <property type="entry name" value="UDP-Glycosyltransferase/glycogen phosphorylase"/>
    <property type="match status" value="1"/>
</dbReference>
<evidence type="ECO:0000259" key="1">
    <source>
        <dbReference type="Pfam" id="PF00534"/>
    </source>
</evidence>
<comment type="caution">
    <text evidence="2">The sequence shown here is derived from an EMBL/GenBank/DDBJ whole genome shotgun (WGS) entry which is preliminary data.</text>
</comment>
<name>A0ABQ3LIU7_9SPHN</name>
<accession>A0ABQ3LIU7</accession>
<dbReference type="Proteomes" id="UP000652430">
    <property type="component" value="Unassembled WGS sequence"/>
</dbReference>
<evidence type="ECO:0000313" key="3">
    <source>
        <dbReference type="Proteomes" id="UP000652430"/>
    </source>
</evidence>
<dbReference type="InterPro" id="IPR001296">
    <property type="entry name" value="Glyco_trans_1"/>
</dbReference>
<feature type="domain" description="Glycosyl transferase family 1" evidence="1">
    <location>
        <begin position="178"/>
        <end position="343"/>
    </location>
</feature>
<sequence length="375" mass="41788">MLTKSQGSASVDYEEGVWVHRVDIRHHPLPDISPIAPLDVPGHIWSYTQTMLEEVRAIDARRTVDLVYCPLWDCEPLGFVVDGSFPLIVALQTTMKFWLESQPLKAADRDWMAMYGHPIVAIEEYILERAPLLHSISRAIARDIRAQYKATLPDSKVHYAPLCLEDWSAGMPPPVARSRKTRLLFVGRLESRKGIDVLLDAIPEVLAQFPTAILDIVGDDTIPKADGTTYKVEFLKQDMPTAVRSRIVFHGRADEQQLRKFYRDCDIFVAPSRYESFGLVFLEALMFGKPVIGCDAGGGPEVVTDGETGLLIAPGDVAGLQAALTNLLSDPKRRRKMGIAARADYERRFTVQSLVSDLTNMIDTHFGPSDKVIAS</sequence>
<keyword evidence="3" id="KW-1185">Reference proteome</keyword>
<dbReference type="Pfam" id="PF00534">
    <property type="entry name" value="Glycos_transf_1"/>
    <property type="match status" value="1"/>
</dbReference>
<dbReference type="EMBL" id="BNAQ01000002">
    <property type="protein sequence ID" value="GHH16816.1"/>
    <property type="molecule type" value="Genomic_DNA"/>
</dbReference>
<organism evidence="2 3">
    <name type="scientific">Sphingomonas glacialis</name>
    <dbReference type="NCBI Taxonomy" id="658225"/>
    <lineage>
        <taxon>Bacteria</taxon>
        <taxon>Pseudomonadati</taxon>
        <taxon>Pseudomonadota</taxon>
        <taxon>Alphaproteobacteria</taxon>
        <taxon>Sphingomonadales</taxon>
        <taxon>Sphingomonadaceae</taxon>
        <taxon>Sphingomonas</taxon>
    </lineage>
</organism>
<gene>
    <name evidence="2" type="ORF">GCM10008023_21280</name>
</gene>
<reference evidence="3" key="1">
    <citation type="journal article" date="2019" name="Int. J. Syst. Evol. Microbiol.">
        <title>The Global Catalogue of Microorganisms (GCM) 10K type strain sequencing project: providing services to taxonomists for standard genome sequencing and annotation.</title>
        <authorList>
            <consortium name="The Broad Institute Genomics Platform"/>
            <consortium name="The Broad Institute Genome Sequencing Center for Infectious Disease"/>
            <person name="Wu L."/>
            <person name="Ma J."/>
        </authorList>
    </citation>
    <scope>NUCLEOTIDE SEQUENCE [LARGE SCALE GENOMIC DNA]</scope>
    <source>
        <strain evidence="3">CGMCC 1.8957</strain>
    </source>
</reference>
<proteinExistence type="predicted"/>
<dbReference type="CDD" id="cd03801">
    <property type="entry name" value="GT4_PimA-like"/>
    <property type="match status" value="1"/>
</dbReference>